<evidence type="ECO:0000313" key="3">
    <source>
        <dbReference type="EMBL" id="CAL4888089.1"/>
    </source>
</evidence>
<name>A0ABC8VCI6_9POAL</name>
<feature type="coiled-coil region" evidence="1">
    <location>
        <begin position="164"/>
        <end position="205"/>
    </location>
</feature>
<organism evidence="3 4">
    <name type="scientific">Urochloa decumbens</name>
    <dbReference type="NCBI Taxonomy" id="240449"/>
    <lineage>
        <taxon>Eukaryota</taxon>
        <taxon>Viridiplantae</taxon>
        <taxon>Streptophyta</taxon>
        <taxon>Embryophyta</taxon>
        <taxon>Tracheophyta</taxon>
        <taxon>Spermatophyta</taxon>
        <taxon>Magnoliopsida</taxon>
        <taxon>Liliopsida</taxon>
        <taxon>Poales</taxon>
        <taxon>Poaceae</taxon>
        <taxon>PACMAD clade</taxon>
        <taxon>Panicoideae</taxon>
        <taxon>Panicodae</taxon>
        <taxon>Paniceae</taxon>
        <taxon>Melinidinae</taxon>
        <taxon>Urochloa</taxon>
    </lineage>
</organism>
<proteinExistence type="predicted"/>
<reference evidence="4" key="1">
    <citation type="submission" date="2024-06" db="EMBL/GenBank/DDBJ databases">
        <authorList>
            <person name="Ryan C."/>
        </authorList>
    </citation>
    <scope>NUCLEOTIDE SEQUENCE [LARGE SCALE GENOMIC DNA]</scope>
</reference>
<dbReference type="Proteomes" id="UP001497457">
    <property type="component" value="Chromosome 1b"/>
</dbReference>
<keyword evidence="2" id="KW-0472">Membrane</keyword>
<keyword evidence="1" id="KW-0175">Coiled coil</keyword>
<evidence type="ECO:0000256" key="1">
    <source>
        <dbReference type="SAM" id="Coils"/>
    </source>
</evidence>
<sequence length="398" mass="44841">MASRAATEAALLLAVAPLLPLRLLSLALRLSFSHPSSAAPRRARSAAALLAVAALVSVICAVPDAGTSAVLAAGADADALRSEIEALRLKVAQLESLLEENTNTLNSKASILEEDNKLIEEMERDIQLLIDGPATTKDSKIKSYSAGNIKSMEDEVPPHSVIVVQQLQEEISKINKNSDTIELLARDTERRVDTLSSEVKKIEDIIAEQWIQIRQFEQAFVLTKMMASKVHERSRPSQMVYKWPGKETILKYAGGIYLKDIFLRGSSYVRSCFSHTYKQSSSFLPEMNRYYHEAYRFRKAIHRRQYSPDTDRPDVFFLGGSVSRSSISIPYNQLRIFISSTQMFHHKVQVLIHDALESNRYSRGLANEPVTFILAYLLVVSPMWIAWFIYSRRFGSRK</sequence>
<evidence type="ECO:0000256" key="2">
    <source>
        <dbReference type="SAM" id="Phobius"/>
    </source>
</evidence>
<dbReference type="EMBL" id="OZ075111">
    <property type="protein sequence ID" value="CAL4888089.1"/>
    <property type="molecule type" value="Genomic_DNA"/>
</dbReference>
<keyword evidence="2" id="KW-1133">Transmembrane helix</keyword>
<gene>
    <name evidence="3" type="ORF">URODEC1_LOCUS2082</name>
</gene>
<reference evidence="3 4" key="2">
    <citation type="submission" date="2024-10" db="EMBL/GenBank/DDBJ databases">
        <authorList>
            <person name="Ryan C."/>
        </authorList>
    </citation>
    <scope>NUCLEOTIDE SEQUENCE [LARGE SCALE GENOMIC DNA]</scope>
</reference>
<protein>
    <submittedName>
        <fullName evidence="3">Uncharacterized protein</fullName>
    </submittedName>
</protein>
<dbReference type="AlphaFoldDB" id="A0ABC8VCI6"/>
<keyword evidence="2" id="KW-0812">Transmembrane</keyword>
<accession>A0ABC8VCI6</accession>
<keyword evidence="4" id="KW-1185">Reference proteome</keyword>
<dbReference type="PANTHER" id="PTHR34360:SF2">
    <property type="entry name" value="MYOSIN HEAVY CHAIN-LIKE PROTEIN"/>
    <property type="match status" value="1"/>
</dbReference>
<evidence type="ECO:0000313" key="4">
    <source>
        <dbReference type="Proteomes" id="UP001497457"/>
    </source>
</evidence>
<feature type="coiled-coil region" evidence="1">
    <location>
        <begin position="77"/>
        <end position="104"/>
    </location>
</feature>
<dbReference type="PANTHER" id="PTHR34360">
    <property type="entry name" value="OS08G0519400 PROTEIN"/>
    <property type="match status" value="1"/>
</dbReference>
<feature type="transmembrane region" description="Helical" evidence="2">
    <location>
        <begin position="370"/>
        <end position="390"/>
    </location>
</feature>